<keyword evidence="3" id="KW-1185">Reference proteome</keyword>
<name>A0ABR3FFP0_9AGAR</name>
<comment type="caution">
    <text evidence="2">The sequence shown here is derived from an EMBL/GenBank/DDBJ whole genome shotgun (WGS) entry which is preliminary data.</text>
</comment>
<evidence type="ECO:0000256" key="1">
    <source>
        <dbReference type="SAM" id="MobiDB-lite"/>
    </source>
</evidence>
<protein>
    <submittedName>
        <fullName evidence="2">Uncharacterized protein</fullName>
    </submittedName>
</protein>
<feature type="compositionally biased region" description="Low complexity" evidence="1">
    <location>
        <begin position="128"/>
        <end position="141"/>
    </location>
</feature>
<feature type="region of interest" description="Disordered" evidence="1">
    <location>
        <begin position="153"/>
        <end position="180"/>
    </location>
</feature>
<accession>A0ABR3FFP0</accession>
<feature type="compositionally biased region" description="Pro residues" evidence="1">
    <location>
        <begin position="165"/>
        <end position="177"/>
    </location>
</feature>
<sequence>MHHPRSPIRSHFVFPEDKCPENDDKAPRLADLITNPIPFDLHLPPLLGSHPVRPRFTSLNSRKAGRTEAQAESESKTIRLTVPSFRKCSSTVTWSSSALPPTLVGDLRSYWCDFEEFGSNSASVPAHQTQSQKSKPQSQTLKQARSLINLNVNLMPRRKPKVNKPLPPTPPSPPTPTPIADRFATHWYFRS</sequence>
<organism evidence="2 3">
    <name type="scientific">Marasmius crinis-equi</name>
    <dbReference type="NCBI Taxonomy" id="585013"/>
    <lineage>
        <taxon>Eukaryota</taxon>
        <taxon>Fungi</taxon>
        <taxon>Dikarya</taxon>
        <taxon>Basidiomycota</taxon>
        <taxon>Agaricomycotina</taxon>
        <taxon>Agaricomycetes</taxon>
        <taxon>Agaricomycetidae</taxon>
        <taxon>Agaricales</taxon>
        <taxon>Marasmiineae</taxon>
        <taxon>Marasmiaceae</taxon>
        <taxon>Marasmius</taxon>
    </lineage>
</organism>
<dbReference type="EMBL" id="JBAHYK010000449">
    <property type="protein sequence ID" value="KAL0573884.1"/>
    <property type="molecule type" value="Genomic_DNA"/>
</dbReference>
<feature type="region of interest" description="Disordered" evidence="1">
    <location>
        <begin position="122"/>
        <end position="141"/>
    </location>
</feature>
<proteinExistence type="predicted"/>
<evidence type="ECO:0000313" key="2">
    <source>
        <dbReference type="EMBL" id="KAL0573884.1"/>
    </source>
</evidence>
<gene>
    <name evidence="2" type="ORF">V5O48_008056</name>
</gene>
<evidence type="ECO:0000313" key="3">
    <source>
        <dbReference type="Proteomes" id="UP001465976"/>
    </source>
</evidence>
<feature type="region of interest" description="Disordered" evidence="1">
    <location>
        <begin position="1"/>
        <end position="25"/>
    </location>
</feature>
<reference evidence="2 3" key="1">
    <citation type="submission" date="2024-02" db="EMBL/GenBank/DDBJ databases">
        <title>A draft genome for the cacao thread blight pathogen Marasmius crinis-equi.</title>
        <authorList>
            <person name="Cohen S.P."/>
            <person name="Baruah I.K."/>
            <person name="Amoako-Attah I."/>
            <person name="Bukari Y."/>
            <person name="Meinhardt L.W."/>
            <person name="Bailey B.A."/>
        </authorList>
    </citation>
    <scope>NUCLEOTIDE SEQUENCE [LARGE SCALE GENOMIC DNA]</scope>
    <source>
        <strain evidence="2 3">GH-76</strain>
    </source>
</reference>
<feature type="compositionally biased region" description="Basic and acidic residues" evidence="1">
    <location>
        <begin position="14"/>
        <end position="25"/>
    </location>
</feature>
<dbReference type="Proteomes" id="UP001465976">
    <property type="component" value="Unassembled WGS sequence"/>
</dbReference>